<proteinExistence type="predicted"/>
<name>A0A1Q9GHW0_9GAMM</name>
<feature type="transmembrane region" description="Helical" evidence="1">
    <location>
        <begin position="75"/>
        <end position="94"/>
    </location>
</feature>
<feature type="transmembrane region" description="Helical" evidence="1">
    <location>
        <begin position="140"/>
        <end position="162"/>
    </location>
</feature>
<comment type="caution">
    <text evidence="2">The sequence shown here is derived from an EMBL/GenBank/DDBJ whole genome shotgun (WGS) entry which is preliminary data.</text>
</comment>
<evidence type="ECO:0000313" key="2">
    <source>
        <dbReference type="EMBL" id="OLQ74059.1"/>
    </source>
</evidence>
<sequence>MSLSAVFLVSLSSLAFEVLLARIFSISQWNHLSFMVISIALFGFAASGTALSIFDSRKNNWTRQFATGKVTPFLVLLYSCSTLVSFMLLIQLPLDYFRLPLESIQAFYLFLSYTLLAIPFFFAGVIVLSAYVEQPENTGFIYFSTMAGSALGTILPSLLLPFIGEGKLAVTVAIVPLCYVTAAALIKNKKIDGSRYPPRNLSLSLVSTCIMLLIIPLLFTPWGAQLTVTPSPYKSLSQLLQFPQSTVTESTSSITGKIDTVTSPYIRYAPGLSLKYSGNLPVQSAIFRDGDEQLVLYGANGNSKTFEFARFTLPSVGYDFVPLPQSALLVIRGGGTSIPTALAAGIPDITIIHESPSISRAIAEHYNLRTTSENPRIFFRHSQRKYDIIHIESWGTSLAGSAALSQEYLFTTEAFEEYLNHLSEKGVIIVSRKLLLPPSDSIRLFSTALQVLRESDKKDPLHHLVLLRNWGIFTLVVSKNPIENIKTPMDFAERLNFDIVYIRDMQSSLANRFNSFELPHHYLAIDNLLQHYREKRDKQFFDDYLLDAAPQDDNRPFPGRFIKWDRLGDLYQSMGSRPYSMLLSGEVVIAVVFIEALAVSALLLLLPQLFAKGKQRKIPLSQKLYFFSIGAGFMFVEIYFIKAYIQIFSSPVLSFTFVLAGILLSSGIGGWWSQKMGRNTVTYSLSALCLTLIGILYFMDLIIDHLLGLPMLLRYLFAQLILFPPGVIMGIPFTLGMRCLLTTPLQRAYAWAMNGCASVLTSIVAAGLALNFGFQSIMLCATVFYLLAVFCSRDSEADQADSFP</sequence>
<feature type="transmembrane region" description="Helical" evidence="1">
    <location>
        <begin position="683"/>
        <end position="703"/>
    </location>
</feature>
<dbReference type="RefSeq" id="WP_075765972.1">
    <property type="nucleotide sequence ID" value="NZ_MJIL01000085.1"/>
</dbReference>
<keyword evidence="3" id="KW-1185">Reference proteome</keyword>
<feature type="transmembrane region" description="Helical" evidence="1">
    <location>
        <begin position="715"/>
        <end position="736"/>
    </location>
</feature>
<dbReference type="Gene3D" id="3.40.50.150">
    <property type="entry name" value="Vaccinia Virus protein VP39"/>
    <property type="match status" value="1"/>
</dbReference>
<keyword evidence="1" id="KW-1133">Transmembrane helix</keyword>
<dbReference type="OrthoDB" id="8540330at2"/>
<feature type="transmembrane region" description="Helical" evidence="1">
    <location>
        <begin position="106"/>
        <end position="128"/>
    </location>
</feature>
<gene>
    <name evidence="2" type="ORF">BIT28_19430</name>
</gene>
<protein>
    <recommendedName>
        <fullName evidence="4">Spermidine synthase</fullName>
    </recommendedName>
</protein>
<feature type="transmembrane region" description="Helical" evidence="1">
    <location>
        <begin position="31"/>
        <end position="54"/>
    </location>
</feature>
<accession>A0A1Q9GHW0</accession>
<keyword evidence="1" id="KW-0812">Transmembrane</keyword>
<dbReference type="STRING" id="1903952.BIT28_19430"/>
<feature type="transmembrane region" description="Helical" evidence="1">
    <location>
        <begin position="624"/>
        <end position="645"/>
    </location>
</feature>
<feature type="transmembrane region" description="Helical" evidence="1">
    <location>
        <begin position="651"/>
        <end position="671"/>
    </location>
</feature>
<evidence type="ECO:0000313" key="3">
    <source>
        <dbReference type="Proteomes" id="UP000186905"/>
    </source>
</evidence>
<keyword evidence="1" id="KW-0472">Membrane</keyword>
<reference evidence="2 3" key="1">
    <citation type="submission" date="2016-09" db="EMBL/GenBank/DDBJ databases">
        <title>Photobacterium proteolyticum sp. nov. a protease producing bacterium isolated from ocean sediments of Laizhou Bay.</title>
        <authorList>
            <person name="Li Y."/>
        </authorList>
    </citation>
    <scope>NUCLEOTIDE SEQUENCE [LARGE SCALE GENOMIC DNA]</scope>
    <source>
        <strain evidence="2 3">13-12</strain>
    </source>
</reference>
<feature type="transmembrane region" description="Helical" evidence="1">
    <location>
        <begin position="168"/>
        <end position="188"/>
    </location>
</feature>
<dbReference type="Proteomes" id="UP000186905">
    <property type="component" value="Unassembled WGS sequence"/>
</dbReference>
<dbReference type="InterPro" id="IPR029063">
    <property type="entry name" value="SAM-dependent_MTases_sf"/>
</dbReference>
<feature type="transmembrane region" description="Helical" evidence="1">
    <location>
        <begin position="748"/>
        <end position="766"/>
    </location>
</feature>
<evidence type="ECO:0000256" key="1">
    <source>
        <dbReference type="SAM" id="Phobius"/>
    </source>
</evidence>
<feature type="transmembrane region" description="Helical" evidence="1">
    <location>
        <begin position="581"/>
        <end position="604"/>
    </location>
</feature>
<dbReference type="AlphaFoldDB" id="A0A1Q9GHW0"/>
<dbReference type="EMBL" id="MJIL01000085">
    <property type="protein sequence ID" value="OLQ74059.1"/>
    <property type="molecule type" value="Genomic_DNA"/>
</dbReference>
<feature type="transmembrane region" description="Helical" evidence="1">
    <location>
        <begin position="200"/>
        <end position="224"/>
    </location>
</feature>
<feature type="transmembrane region" description="Helical" evidence="1">
    <location>
        <begin position="772"/>
        <end position="791"/>
    </location>
</feature>
<organism evidence="2 3">
    <name type="scientific">Photobacterium proteolyticum</name>
    <dbReference type="NCBI Taxonomy" id="1903952"/>
    <lineage>
        <taxon>Bacteria</taxon>
        <taxon>Pseudomonadati</taxon>
        <taxon>Pseudomonadota</taxon>
        <taxon>Gammaproteobacteria</taxon>
        <taxon>Vibrionales</taxon>
        <taxon>Vibrionaceae</taxon>
        <taxon>Photobacterium</taxon>
    </lineage>
</organism>
<evidence type="ECO:0008006" key="4">
    <source>
        <dbReference type="Google" id="ProtNLM"/>
    </source>
</evidence>